<evidence type="ECO:0000313" key="3">
    <source>
        <dbReference type="Proteomes" id="UP000694415"/>
    </source>
</evidence>
<dbReference type="Proteomes" id="UP000694415">
    <property type="component" value="Unplaced"/>
</dbReference>
<dbReference type="GeneTree" id="ENSGT00960000190738"/>
<feature type="compositionally biased region" description="Polar residues" evidence="1">
    <location>
        <begin position="50"/>
        <end position="62"/>
    </location>
</feature>
<sequence length="62" mass="6858">MLSLQVGSMQLCTPAQCLHLRDTSLHQELHIILTSNRIPETKKPYPPSSMGDNSGEGQPLRT</sequence>
<proteinExistence type="predicted"/>
<reference evidence="2" key="2">
    <citation type="submission" date="2025-09" db="UniProtKB">
        <authorList>
            <consortium name="Ensembl"/>
        </authorList>
    </citation>
    <scope>IDENTIFICATION</scope>
</reference>
<protein>
    <submittedName>
        <fullName evidence="2">Uncharacterized protein</fullName>
    </submittedName>
</protein>
<name>A0A8C6GA00_MUSSI</name>
<feature type="region of interest" description="Disordered" evidence="1">
    <location>
        <begin position="37"/>
        <end position="62"/>
    </location>
</feature>
<dbReference type="Ensembl" id="ENSMSIT00000003492.1">
    <property type="protein sequence ID" value="ENSMSIP00000002749.1"/>
    <property type="gene ID" value="ENSMSIG00000002590.1"/>
</dbReference>
<evidence type="ECO:0000256" key="1">
    <source>
        <dbReference type="SAM" id="MobiDB-lite"/>
    </source>
</evidence>
<accession>A0A8C6GA00</accession>
<evidence type="ECO:0000313" key="2">
    <source>
        <dbReference type="Ensembl" id="ENSMSIP00000002749.1"/>
    </source>
</evidence>
<organism evidence="2 3">
    <name type="scientific">Mus spicilegus</name>
    <name type="common">Mound-building mouse</name>
    <dbReference type="NCBI Taxonomy" id="10103"/>
    <lineage>
        <taxon>Eukaryota</taxon>
        <taxon>Metazoa</taxon>
        <taxon>Chordata</taxon>
        <taxon>Craniata</taxon>
        <taxon>Vertebrata</taxon>
        <taxon>Euteleostomi</taxon>
        <taxon>Mammalia</taxon>
        <taxon>Eutheria</taxon>
        <taxon>Euarchontoglires</taxon>
        <taxon>Glires</taxon>
        <taxon>Rodentia</taxon>
        <taxon>Myomorpha</taxon>
        <taxon>Muroidea</taxon>
        <taxon>Muridae</taxon>
        <taxon>Murinae</taxon>
        <taxon>Mus</taxon>
        <taxon>Mus</taxon>
    </lineage>
</organism>
<keyword evidence="3" id="KW-1185">Reference proteome</keyword>
<reference evidence="2" key="1">
    <citation type="submission" date="2025-08" db="UniProtKB">
        <authorList>
            <consortium name="Ensembl"/>
        </authorList>
    </citation>
    <scope>IDENTIFICATION</scope>
</reference>
<dbReference type="AlphaFoldDB" id="A0A8C6GA00"/>